<proteinExistence type="predicted"/>
<dbReference type="Gene3D" id="3.40.1580.20">
    <property type="entry name" value="Syd protein"/>
    <property type="match status" value="1"/>
</dbReference>
<dbReference type="CDD" id="cd16323">
    <property type="entry name" value="Syd"/>
    <property type="match status" value="1"/>
</dbReference>
<keyword evidence="3" id="KW-0472">Membrane</keyword>
<gene>
    <name evidence="4" type="primary">syd</name>
    <name evidence="4" type="ORF">GCM10007852_17550</name>
</gene>
<comment type="caution">
    <text evidence="4">The sequence shown here is derived from an EMBL/GenBank/DDBJ whole genome shotgun (WGS) entry which is preliminary data.</text>
</comment>
<dbReference type="RefSeq" id="WP_284217125.1">
    <property type="nucleotide sequence ID" value="NZ_BSOT01000005.1"/>
</dbReference>
<reference evidence="4" key="1">
    <citation type="journal article" date="2014" name="Int. J. Syst. Evol. Microbiol.">
        <title>Complete genome sequence of Corynebacterium casei LMG S-19264T (=DSM 44701T), isolated from a smear-ripened cheese.</title>
        <authorList>
            <consortium name="US DOE Joint Genome Institute (JGI-PGF)"/>
            <person name="Walter F."/>
            <person name="Albersmeier A."/>
            <person name="Kalinowski J."/>
            <person name="Ruckert C."/>
        </authorList>
    </citation>
    <scope>NUCLEOTIDE SEQUENCE</scope>
    <source>
        <strain evidence="4">NBRC 110023</strain>
    </source>
</reference>
<evidence type="ECO:0000256" key="2">
    <source>
        <dbReference type="ARBA" id="ARBA00022519"/>
    </source>
</evidence>
<evidence type="ECO:0000313" key="4">
    <source>
        <dbReference type="EMBL" id="GLR70847.1"/>
    </source>
</evidence>
<accession>A0AA37WIE4</accession>
<dbReference type="EMBL" id="BSOT01000005">
    <property type="protein sequence ID" value="GLR70847.1"/>
    <property type="molecule type" value="Genomic_DNA"/>
</dbReference>
<protein>
    <submittedName>
        <fullName evidence="4">Protein Syd</fullName>
    </submittedName>
</protein>
<dbReference type="NCBIfam" id="NF003439">
    <property type="entry name" value="PRK04968.1"/>
    <property type="match status" value="1"/>
</dbReference>
<keyword evidence="1" id="KW-1003">Cell membrane</keyword>
<evidence type="ECO:0000256" key="1">
    <source>
        <dbReference type="ARBA" id="ARBA00022475"/>
    </source>
</evidence>
<dbReference type="GO" id="GO:0009898">
    <property type="term" value="C:cytoplasmic side of plasma membrane"/>
    <property type="evidence" value="ECO:0007669"/>
    <property type="project" value="InterPro"/>
</dbReference>
<reference evidence="4" key="2">
    <citation type="submission" date="2023-01" db="EMBL/GenBank/DDBJ databases">
        <title>Draft genome sequence of Agaribacter marinus strain NBRC 110023.</title>
        <authorList>
            <person name="Sun Q."/>
            <person name="Mori K."/>
        </authorList>
    </citation>
    <scope>NUCLEOTIDE SEQUENCE</scope>
    <source>
        <strain evidence="4">NBRC 110023</strain>
    </source>
</reference>
<dbReference type="AlphaFoldDB" id="A0AA37WIE4"/>
<keyword evidence="5" id="KW-1185">Reference proteome</keyword>
<evidence type="ECO:0000256" key="3">
    <source>
        <dbReference type="ARBA" id="ARBA00023136"/>
    </source>
</evidence>
<organism evidence="4 5">
    <name type="scientific">Agaribacter marinus</name>
    <dbReference type="NCBI Taxonomy" id="1431249"/>
    <lineage>
        <taxon>Bacteria</taxon>
        <taxon>Pseudomonadati</taxon>
        <taxon>Pseudomonadota</taxon>
        <taxon>Gammaproteobacteria</taxon>
        <taxon>Alteromonadales</taxon>
        <taxon>Alteromonadaceae</taxon>
        <taxon>Agaribacter</taxon>
    </lineage>
</organism>
<evidence type="ECO:0000313" key="5">
    <source>
        <dbReference type="Proteomes" id="UP001156601"/>
    </source>
</evidence>
<sequence>MQTLFTQKFDQFVHSYIDQSTQDNRGLITLYDDDWKSPCIEAKVDNLLVNESEVDWIPTLRSPNASFQNIADALDMTIPEELSILLGRYFSLDLNAQTERGKLTLLQAWNAHDFERLQKNLIAHVLMKRKLKQQDTLFFALTDEEDYIISLVPSSGEVVLELVGKPPQEVLAHTLGDFLDEWVPLPTFVTL</sequence>
<dbReference type="InterPro" id="IPR009948">
    <property type="entry name" value="Syd"/>
</dbReference>
<keyword evidence="2" id="KW-0997">Cell inner membrane</keyword>
<name>A0AA37WIE4_9ALTE</name>
<dbReference type="InterPro" id="IPR038228">
    <property type="entry name" value="Syd_sf"/>
</dbReference>
<dbReference type="Proteomes" id="UP001156601">
    <property type="component" value="Unassembled WGS sequence"/>
</dbReference>
<dbReference type="Pfam" id="PF07348">
    <property type="entry name" value="Syd"/>
    <property type="match status" value="1"/>
</dbReference>